<sequence length="56" mass="6576">YIGALCRYLIYEKDFVEGLRFASDVAALTVTKKGAQISIPYFNEVKEYFKEDRNYE</sequence>
<dbReference type="Gene3D" id="3.40.1190.20">
    <property type="match status" value="1"/>
</dbReference>
<dbReference type="Proteomes" id="UP000262969">
    <property type="component" value="Unassembled WGS sequence"/>
</dbReference>
<dbReference type="AlphaFoldDB" id="A0A3D2X994"/>
<name>A0A3D2X994_9FIRM</name>
<dbReference type="EMBL" id="DPVV01000476">
    <property type="protein sequence ID" value="HCL03556.1"/>
    <property type="molecule type" value="Genomic_DNA"/>
</dbReference>
<organism evidence="1 2">
    <name type="scientific">Lachnoclostridium phytofermentans</name>
    <dbReference type="NCBI Taxonomy" id="66219"/>
    <lineage>
        <taxon>Bacteria</taxon>
        <taxon>Bacillati</taxon>
        <taxon>Bacillota</taxon>
        <taxon>Clostridia</taxon>
        <taxon>Lachnospirales</taxon>
        <taxon>Lachnospiraceae</taxon>
    </lineage>
</organism>
<proteinExistence type="predicted"/>
<comment type="caution">
    <text evidence="1">The sequence shown here is derived from an EMBL/GenBank/DDBJ whole genome shotgun (WGS) entry which is preliminary data.</text>
</comment>
<dbReference type="GO" id="GO:0016301">
    <property type="term" value="F:kinase activity"/>
    <property type="evidence" value="ECO:0007669"/>
    <property type="project" value="UniProtKB-KW"/>
</dbReference>
<protein>
    <submittedName>
        <fullName evidence="1">Ribokinase</fullName>
    </submittedName>
</protein>
<accession>A0A3D2X994</accession>
<gene>
    <name evidence="1" type="ORF">DHW61_14295</name>
</gene>
<evidence type="ECO:0000313" key="2">
    <source>
        <dbReference type="Proteomes" id="UP000262969"/>
    </source>
</evidence>
<reference evidence="1 2" key="1">
    <citation type="journal article" date="2018" name="Nat. Biotechnol.">
        <title>A standardized bacterial taxonomy based on genome phylogeny substantially revises the tree of life.</title>
        <authorList>
            <person name="Parks D.H."/>
            <person name="Chuvochina M."/>
            <person name="Waite D.W."/>
            <person name="Rinke C."/>
            <person name="Skarshewski A."/>
            <person name="Chaumeil P.A."/>
            <person name="Hugenholtz P."/>
        </authorList>
    </citation>
    <scope>NUCLEOTIDE SEQUENCE [LARGE SCALE GENOMIC DNA]</scope>
    <source>
        <strain evidence="1">UBA11728</strain>
    </source>
</reference>
<keyword evidence="1" id="KW-0418">Kinase</keyword>
<evidence type="ECO:0000313" key="1">
    <source>
        <dbReference type="EMBL" id="HCL03556.1"/>
    </source>
</evidence>
<dbReference type="SUPFAM" id="SSF53613">
    <property type="entry name" value="Ribokinase-like"/>
    <property type="match status" value="1"/>
</dbReference>
<feature type="non-terminal residue" evidence="1">
    <location>
        <position position="1"/>
    </location>
</feature>
<keyword evidence="1" id="KW-0808">Transferase</keyword>
<dbReference type="InterPro" id="IPR029056">
    <property type="entry name" value="Ribokinase-like"/>
</dbReference>